<dbReference type="GeneTree" id="ENSGT00390000006207"/>
<dbReference type="GO" id="GO:0005813">
    <property type="term" value="C:centrosome"/>
    <property type="evidence" value="ECO:0007669"/>
    <property type="project" value="Ensembl"/>
</dbReference>
<feature type="region of interest" description="Disordered" evidence="12">
    <location>
        <begin position="669"/>
        <end position="690"/>
    </location>
</feature>
<evidence type="ECO:0000256" key="4">
    <source>
        <dbReference type="ARBA" id="ARBA00022490"/>
    </source>
</evidence>
<feature type="coiled-coil region" evidence="11">
    <location>
        <begin position="386"/>
        <end position="427"/>
    </location>
</feature>
<evidence type="ECO:0000256" key="11">
    <source>
        <dbReference type="SAM" id="Coils"/>
    </source>
</evidence>
<dbReference type="GO" id="GO:0005819">
    <property type="term" value="C:spindle"/>
    <property type="evidence" value="ECO:0007669"/>
    <property type="project" value="UniProtKB-SubCell"/>
</dbReference>
<reference evidence="13 14" key="1">
    <citation type="submission" date="2017-10" db="EMBL/GenBank/DDBJ databases">
        <title>A new Pekin duck reference genome.</title>
        <authorList>
            <person name="Hou Z.-C."/>
            <person name="Zhou Z.-K."/>
            <person name="Zhu F."/>
            <person name="Hou S.-S."/>
        </authorList>
    </citation>
    <scope>NUCLEOTIDE SEQUENCE [LARGE SCALE GENOMIC DNA]</scope>
</reference>
<feature type="compositionally biased region" description="Basic and acidic residues" evidence="12">
    <location>
        <begin position="568"/>
        <end position="577"/>
    </location>
</feature>
<protein>
    <recommendedName>
        <fullName evidence="3">Spindle and centriole-associated protein 1</fullName>
    </recommendedName>
    <alternativeName>
        <fullName evidence="10">Coiled-coil domain-containing protein 52</fullName>
    </alternativeName>
</protein>
<evidence type="ECO:0000256" key="7">
    <source>
        <dbReference type="ARBA" id="ARBA00023054"/>
    </source>
</evidence>
<feature type="compositionally biased region" description="Polar residues" evidence="12">
    <location>
        <begin position="283"/>
        <end position="296"/>
    </location>
</feature>
<evidence type="ECO:0000256" key="9">
    <source>
        <dbReference type="ARBA" id="ARBA00023306"/>
    </source>
</evidence>
<dbReference type="GO" id="GO:0046599">
    <property type="term" value="P:regulation of centriole replication"/>
    <property type="evidence" value="ECO:0007669"/>
    <property type="project" value="Ensembl"/>
</dbReference>
<keyword evidence="8" id="KW-0206">Cytoskeleton</keyword>
<dbReference type="PANTHER" id="PTHR31167:SF3">
    <property type="entry name" value="SPINDLE AND CENTRIOLE-ASSOCIATED PROTEIN 1"/>
    <property type="match status" value="1"/>
</dbReference>
<keyword evidence="7 11" id="KW-0175">Coiled coil</keyword>
<evidence type="ECO:0000256" key="6">
    <source>
        <dbReference type="ARBA" id="ARBA00022776"/>
    </source>
</evidence>
<name>A0A493T657_ANAPP</name>
<evidence type="ECO:0000256" key="5">
    <source>
        <dbReference type="ARBA" id="ARBA00022618"/>
    </source>
</evidence>
<reference evidence="13" key="2">
    <citation type="submission" date="2025-08" db="UniProtKB">
        <authorList>
            <consortium name="Ensembl"/>
        </authorList>
    </citation>
    <scope>IDENTIFICATION</scope>
</reference>
<feature type="region of interest" description="Disordered" evidence="12">
    <location>
        <begin position="283"/>
        <end position="321"/>
    </location>
</feature>
<evidence type="ECO:0000256" key="1">
    <source>
        <dbReference type="ARBA" id="ARBA00004114"/>
    </source>
</evidence>
<evidence type="ECO:0000313" key="14">
    <source>
        <dbReference type="Proteomes" id="UP000016666"/>
    </source>
</evidence>
<feature type="compositionally biased region" description="Polar residues" evidence="12">
    <location>
        <begin position="467"/>
        <end position="479"/>
    </location>
</feature>
<sequence length="861" mass="96574">MSRVLLRGARARPRGPAAAARKGPRKAAARRDWDSTVHDLTVHRATPEDILRRHEIHKSKNKALVHLELQEKALKRKCKKQKQLDPDSLEKRKLALMREILSDQYHLQDVLERSDEVMAVAKHLFGDAPRTRTGFPNVTVAPNCDVESCQGPIIQKCDPPTELSILSESVMDSQALNEVQEEALSICPSEDGQHESLNFKSSVNADRLLQILREENSSVNSRLWAERGMRRTTLSQEVPLTPTTFSPSLDRSALNATSVVKRIHSRLQNEDEEETVDSTYTVRQVLNPNSGKQKQISAKMKRKQTVQNSARQRRDDSLAHSVPIDLQRDNKSSLDVLSCMLHEVEHELEEYERCTGREVQKAQRSEGLTGFTLSLVNALCRLMRYLKESEIQLREKELMRQRHEEMLNEHRELIDALTAEILLAREENITIQKKLQQYMIVTDEQITSLTQAFKSLPLVEPRREQSPNHFGTASNSPANGQEKADLSCFEPRSNEGNRENMLKLPQEELPFKFPQKPSASSGVGAGRSLPAHIFQPAVLLSPPRQKSNQESSPLQNVFTTISQFTENTVREPGKEKSSPSSLRTQSTTEETNLITQRQPIPTADKDLESSQEKISLPCPADARKNSAIEEFSQSSDLLGQIAELTQQNSLIKTQLSKLRSFSEDKSACLHQPDSMQNTNPSSDSSQGQTHLVATKSLEERIAELNRQSTEARDKLLQLIDQQKVAAADLVSPMISSVLPPSLNYTENTRRTIEVSIPVAASVDSSKEESVSPASVTSVRRSVGDASKPCSPLSAMSESVKLTPVSQRPKAEKQKEEGVSRSSFFCLTCQQKDIWPQTTVNTKVKSRYGKALQPLFFLVILF</sequence>
<dbReference type="GO" id="GO:0051310">
    <property type="term" value="P:metaphase chromosome alignment"/>
    <property type="evidence" value="ECO:0007669"/>
    <property type="project" value="Ensembl"/>
</dbReference>
<dbReference type="Ensembl" id="ENSAPLT00000036835.1">
    <property type="protein sequence ID" value="ENSAPLP00000021372.1"/>
    <property type="gene ID" value="ENSAPLG00000015642.2"/>
</dbReference>
<evidence type="ECO:0000256" key="12">
    <source>
        <dbReference type="SAM" id="MobiDB-lite"/>
    </source>
</evidence>
<keyword evidence="5" id="KW-0132">Cell division</keyword>
<dbReference type="InterPro" id="IPR031387">
    <property type="entry name" value="SPICE1"/>
</dbReference>
<feature type="compositionally biased region" description="Polar residues" evidence="12">
    <location>
        <begin position="578"/>
        <end position="599"/>
    </location>
</feature>
<evidence type="ECO:0000256" key="8">
    <source>
        <dbReference type="ARBA" id="ARBA00023212"/>
    </source>
</evidence>
<feature type="region of interest" description="Disordered" evidence="12">
    <location>
        <begin position="564"/>
        <end position="621"/>
    </location>
</feature>
<organism evidence="13 14">
    <name type="scientific">Anas platyrhynchos platyrhynchos</name>
    <name type="common">Northern mallard</name>
    <dbReference type="NCBI Taxonomy" id="8840"/>
    <lineage>
        <taxon>Eukaryota</taxon>
        <taxon>Metazoa</taxon>
        <taxon>Chordata</taxon>
        <taxon>Craniata</taxon>
        <taxon>Vertebrata</taxon>
        <taxon>Euteleostomi</taxon>
        <taxon>Archelosauria</taxon>
        <taxon>Archosauria</taxon>
        <taxon>Dinosauria</taxon>
        <taxon>Saurischia</taxon>
        <taxon>Theropoda</taxon>
        <taxon>Coelurosauria</taxon>
        <taxon>Aves</taxon>
        <taxon>Neognathae</taxon>
        <taxon>Galloanserae</taxon>
        <taxon>Anseriformes</taxon>
        <taxon>Anatidae</taxon>
        <taxon>Anatinae</taxon>
        <taxon>Anas</taxon>
    </lineage>
</organism>
<evidence type="ECO:0000256" key="3">
    <source>
        <dbReference type="ARBA" id="ARBA00018313"/>
    </source>
</evidence>
<keyword evidence="14" id="KW-1185">Reference proteome</keyword>
<comment type="subcellular location">
    <subcellularLocation>
        <location evidence="1">Cytoplasm</location>
        <location evidence="1">Cytoskeleton</location>
        <location evidence="1">Microtubule organizing center</location>
        <location evidence="1">Centrosome</location>
        <location evidence="1">Centriole</location>
    </subcellularLocation>
    <subcellularLocation>
        <location evidence="2">Cytoplasm</location>
        <location evidence="2">Cytoskeleton</location>
        <location evidence="2">Spindle</location>
    </subcellularLocation>
</comment>
<keyword evidence="4" id="KW-0963">Cytoplasm</keyword>
<dbReference type="GO" id="GO:0051301">
    <property type="term" value="P:cell division"/>
    <property type="evidence" value="ECO:0007669"/>
    <property type="project" value="UniProtKB-KW"/>
</dbReference>
<dbReference type="Proteomes" id="UP000016666">
    <property type="component" value="Chromosome 1"/>
</dbReference>
<accession>A0A493T657</accession>
<feature type="compositionally biased region" description="Polar residues" evidence="12">
    <location>
        <begin position="673"/>
        <end position="690"/>
    </location>
</feature>
<feature type="coiled-coil region" evidence="11">
    <location>
        <begin position="694"/>
        <end position="721"/>
    </location>
</feature>
<dbReference type="GO" id="GO:0036064">
    <property type="term" value="C:ciliary basal body"/>
    <property type="evidence" value="ECO:0007669"/>
    <property type="project" value="Ensembl"/>
</dbReference>
<reference evidence="13" key="3">
    <citation type="submission" date="2025-09" db="UniProtKB">
        <authorList>
            <consortium name="Ensembl"/>
        </authorList>
    </citation>
    <scope>IDENTIFICATION</scope>
</reference>
<dbReference type="Pfam" id="PF15678">
    <property type="entry name" value="SPICE"/>
    <property type="match status" value="1"/>
</dbReference>
<dbReference type="GO" id="GO:0005886">
    <property type="term" value="C:plasma membrane"/>
    <property type="evidence" value="ECO:0007669"/>
    <property type="project" value="Ensembl"/>
</dbReference>
<keyword evidence="6" id="KW-0498">Mitosis</keyword>
<feature type="region of interest" description="Disordered" evidence="12">
    <location>
        <begin position="763"/>
        <end position="815"/>
    </location>
</feature>
<evidence type="ECO:0000256" key="10">
    <source>
        <dbReference type="ARBA" id="ARBA00030722"/>
    </source>
</evidence>
<evidence type="ECO:0000313" key="13">
    <source>
        <dbReference type="Ensembl" id="ENSAPLP00000021372.1"/>
    </source>
</evidence>
<dbReference type="GO" id="GO:0005814">
    <property type="term" value="C:centriole"/>
    <property type="evidence" value="ECO:0007669"/>
    <property type="project" value="UniProtKB-SubCell"/>
</dbReference>
<dbReference type="AlphaFoldDB" id="A0A493T657"/>
<evidence type="ECO:0000256" key="2">
    <source>
        <dbReference type="ARBA" id="ARBA00004186"/>
    </source>
</evidence>
<feature type="region of interest" description="Disordered" evidence="12">
    <location>
        <begin position="1"/>
        <end position="32"/>
    </location>
</feature>
<dbReference type="PANTHER" id="PTHR31167">
    <property type="entry name" value="SPINDLE AND CENTRIOLE ASSOCIATED PROTEIN 1 SPICE1"/>
    <property type="match status" value="1"/>
</dbReference>
<keyword evidence="9" id="KW-0131">Cell cycle</keyword>
<gene>
    <name evidence="13" type="primary">SPICE1</name>
</gene>
<proteinExistence type="predicted"/>
<dbReference type="GO" id="GO:0090307">
    <property type="term" value="P:mitotic spindle assembly"/>
    <property type="evidence" value="ECO:0007669"/>
    <property type="project" value="Ensembl"/>
</dbReference>
<feature type="region of interest" description="Disordered" evidence="12">
    <location>
        <begin position="461"/>
        <end position="484"/>
    </location>
</feature>
<dbReference type="STRING" id="8840.ENSAPLP00000021372"/>